<proteinExistence type="predicted"/>
<dbReference type="SUPFAM" id="SSF51735">
    <property type="entry name" value="NAD(P)-binding Rossmann-fold domains"/>
    <property type="match status" value="1"/>
</dbReference>
<dbReference type="PANTHER" id="PTHR48106:SF13">
    <property type="entry name" value="QUINONE OXIDOREDUCTASE-RELATED"/>
    <property type="match status" value="1"/>
</dbReference>
<protein>
    <submittedName>
        <fullName evidence="4">Zinc-binding dehydrogenase</fullName>
    </submittedName>
</protein>
<feature type="domain" description="Enoyl reductase (ER)" evidence="3">
    <location>
        <begin position="10"/>
        <end position="323"/>
    </location>
</feature>
<dbReference type="Gene3D" id="3.90.180.10">
    <property type="entry name" value="Medium-chain alcohol dehydrogenases, catalytic domain"/>
    <property type="match status" value="1"/>
</dbReference>
<dbReference type="InterPro" id="IPR020843">
    <property type="entry name" value="ER"/>
</dbReference>
<dbReference type="EMBL" id="JANUGQ010000039">
    <property type="protein sequence ID" value="MCS0639592.1"/>
    <property type="molecule type" value="Genomic_DNA"/>
</dbReference>
<dbReference type="RefSeq" id="WP_258790919.1">
    <property type="nucleotide sequence ID" value="NZ_JANUGQ010000039.1"/>
</dbReference>
<keyword evidence="5" id="KW-1185">Reference proteome</keyword>
<sequence>MRIVRYHQHGTPEVLQVDEVAKPEPGPGQVLIRAEAVGVNFAGIQERAGQFYYGKRLKLPASPGGDAVGFIDALGPGVEGWQVGERVASVIFKDAFAEYSLARVKDLVRIPAEMDAAQATMVSSPAQVGLEVIQAAYLKKGESVLVHAAAGAIGHLVIQMVKALGAGTVIATAKDPAKLAFAKELGADHAVDYSREGWAEEVRAATGGTGVDIVLDSVGADITPQSIGLLKPFGRLVFYGSAGGGLELPKIPLEDLAGKYVTHFSMGVMDGQVDNFDRIVEEVCEMVLSGAVRPVVHAELPLEEAAKAHQLMEERVQLGRVVLVP</sequence>
<gene>
    <name evidence="4" type="ORF">NX801_28945</name>
</gene>
<organism evidence="4 5">
    <name type="scientific">Streptomyces pyxinae</name>
    <dbReference type="NCBI Taxonomy" id="2970734"/>
    <lineage>
        <taxon>Bacteria</taxon>
        <taxon>Bacillati</taxon>
        <taxon>Actinomycetota</taxon>
        <taxon>Actinomycetes</taxon>
        <taxon>Kitasatosporales</taxon>
        <taxon>Streptomycetaceae</taxon>
        <taxon>Streptomyces</taxon>
    </lineage>
</organism>
<evidence type="ECO:0000259" key="3">
    <source>
        <dbReference type="SMART" id="SM00829"/>
    </source>
</evidence>
<reference evidence="4" key="1">
    <citation type="submission" date="2022-08" db="EMBL/GenBank/DDBJ databases">
        <authorList>
            <person name="Somphong A."/>
            <person name="Phongsopitanun W."/>
        </authorList>
    </citation>
    <scope>NUCLEOTIDE SEQUENCE</scope>
    <source>
        <strain evidence="4">LP05-1</strain>
    </source>
</reference>
<dbReference type="Gene3D" id="3.40.50.720">
    <property type="entry name" value="NAD(P)-binding Rossmann-like Domain"/>
    <property type="match status" value="1"/>
</dbReference>
<evidence type="ECO:0000256" key="1">
    <source>
        <dbReference type="ARBA" id="ARBA00022857"/>
    </source>
</evidence>
<dbReference type="PANTHER" id="PTHR48106">
    <property type="entry name" value="QUINONE OXIDOREDUCTASE PIG3-RELATED"/>
    <property type="match status" value="1"/>
</dbReference>
<name>A0ABT2CQ82_9ACTN</name>
<dbReference type="Pfam" id="PF00107">
    <property type="entry name" value="ADH_zinc_N"/>
    <property type="match status" value="1"/>
</dbReference>
<keyword evidence="1" id="KW-0521">NADP</keyword>
<evidence type="ECO:0000313" key="5">
    <source>
        <dbReference type="Proteomes" id="UP001431313"/>
    </source>
</evidence>
<dbReference type="SUPFAM" id="SSF50129">
    <property type="entry name" value="GroES-like"/>
    <property type="match status" value="1"/>
</dbReference>
<dbReference type="InterPro" id="IPR013154">
    <property type="entry name" value="ADH-like_N"/>
</dbReference>
<comment type="caution">
    <text evidence="4">The sequence shown here is derived from an EMBL/GenBank/DDBJ whole genome shotgun (WGS) entry which is preliminary data.</text>
</comment>
<keyword evidence="2" id="KW-0560">Oxidoreductase</keyword>
<dbReference type="SMART" id="SM00829">
    <property type="entry name" value="PKS_ER"/>
    <property type="match status" value="1"/>
</dbReference>
<dbReference type="InterPro" id="IPR013149">
    <property type="entry name" value="ADH-like_C"/>
</dbReference>
<dbReference type="Pfam" id="PF08240">
    <property type="entry name" value="ADH_N"/>
    <property type="match status" value="1"/>
</dbReference>
<dbReference type="InterPro" id="IPR011032">
    <property type="entry name" value="GroES-like_sf"/>
</dbReference>
<dbReference type="InterPro" id="IPR036291">
    <property type="entry name" value="NAD(P)-bd_dom_sf"/>
</dbReference>
<evidence type="ECO:0000313" key="4">
    <source>
        <dbReference type="EMBL" id="MCS0639592.1"/>
    </source>
</evidence>
<accession>A0ABT2CQ82</accession>
<dbReference type="Proteomes" id="UP001431313">
    <property type="component" value="Unassembled WGS sequence"/>
</dbReference>
<evidence type="ECO:0000256" key="2">
    <source>
        <dbReference type="ARBA" id="ARBA00023002"/>
    </source>
</evidence>